<organism evidence="1 2">
    <name type="scientific">Methanobacterium spitsbergense</name>
    <dbReference type="NCBI Taxonomy" id="2874285"/>
    <lineage>
        <taxon>Archaea</taxon>
        <taxon>Methanobacteriati</taxon>
        <taxon>Methanobacteriota</taxon>
        <taxon>Methanomada group</taxon>
        <taxon>Methanobacteria</taxon>
        <taxon>Methanobacteriales</taxon>
        <taxon>Methanobacteriaceae</taxon>
        <taxon>Methanobacterium</taxon>
    </lineage>
</organism>
<sequence length="84" mass="9165">MFIFGSPTYGGNPSGLVNSYIENLNLPQNVTVGVFTVGSVSTQDSNLVLQQSLQNKTVTVKMSKKFDQSAVQNNYTTYINEIIA</sequence>
<dbReference type="SUPFAM" id="SSF52218">
    <property type="entry name" value="Flavoproteins"/>
    <property type="match status" value="1"/>
</dbReference>
<name>A0A8T5V333_9EURY</name>
<dbReference type="AlphaFoldDB" id="A0A8T5V333"/>
<dbReference type="InterPro" id="IPR029039">
    <property type="entry name" value="Flavoprotein-like_sf"/>
</dbReference>
<keyword evidence="2" id="KW-1185">Reference proteome</keyword>
<dbReference type="Proteomes" id="UP000825933">
    <property type="component" value="Unassembled WGS sequence"/>
</dbReference>
<reference evidence="2" key="1">
    <citation type="journal article" date="2022" name="Microbiol. Resour. Announc.">
        <title>Draft Genome Sequence of a Methanogenic Archaeon from West Spitsbergen Permafrost.</title>
        <authorList>
            <person name="Trubitsyn V."/>
            <person name="Rivkina E."/>
            <person name="Shcherbakova V."/>
        </authorList>
    </citation>
    <scope>NUCLEOTIDE SEQUENCE [LARGE SCALE GENOMIC DNA]</scope>
    <source>
        <strain evidence="2">VT</strain>
    </source>
</reference>
<dbReference type="EMBL" id="JAIOUQ010000009">
    <property type="protein sequence ID" value="MBZ2166271.1"/>
    <property type="molecule type" value="Genomic_DNA"/>
</dbReference>
<dbReference type="RefSeq" id="WP_223791811.1">
    <property type="nucleotide sequence ID" value="NZ_JAIOUQ010000009.1"/>
</dbReference>
<gene>
    <name evidence="1" type="ORF">K8N75_09500</name>
</gene>
<evidence type="ECO:0000313" key="1">
    <source>
        <dbReference type="EMBL" id="MBZ2166271.1"/>
    </source>
</evidence>
<comment type="caution">
    <text evidence="1">The sequence shown here is derived from an EMBL/GenBank/DDBJ whole genome shotgun (WGS) entry which is preliminary data.</text>
</comment>
<dbReference type="Gene3D" id="3.40.50.360">
    <property type="match status" value="1"/>
</dbReference>
<proteinExistence type="predicted"/>
<evidence type="ECO:0000313" key="2">
    <source>
        <dbReference type="Proteomes" id="UP000825933"/>
    </source>
</evidence>
<protein>
    <submittedName>
        <fullName evidence="1">Uncharacterized protein</fullName>
    </submittedName>
</protein>
<accession>A0A8T5V333</accession>